<organism evidence="1 2">
    <name type="scientific">Prochlorococcus marinus (strain MIT 9515)</name>
    <dbReference type="NCBI Taxonomy" id="167542"/>
    <lineage>
        <taxon>Bacteria</taxon>
        <taxon>Bacillati</taxon>
        <taxon>Cyanobacteriota</taxon>
        <taxon>Cyanophyceae</taxon>
        <taxon>Synechococcales</taxon>
        <taxon>Prochlorococcaceae</taxon>
        <taxon>Prochlorococcus</taxon>
    </lineage>
</organism>
<evidence type="ECO:0000313" key="2">
    <source>
        <dbReference type="Proteomes" id="UP000001589"/>
    </source>
</evidence>
<name>A2BUY6_PROM5</name>
<dbReference type="HOGENOM" id="CLU_173392_0_0_3"/>
<dbReference type="RefSeq" id="WP_011819705.1">
    <property type="nucleotide sequence ID" value="NC_008817.1"/>
</dbReference>
<dbReference type="Proteomes" id="UP000001589">
    <property type="component" value="Chromosome"/>
</dbReference>
<reference evidence="1 2" key="1">
    <citation type="journal article" date="2007" name="PLoS Genet.">
        <title>Patterns and implications of gene gain and loss in the evolution of Prochlorococcus.</title>
        <authorList>
            <person name="Kettler G.C."/>
            <person name="Martiny A.C."/>
            <person name="Huang K."/>
            <person name="Zucker J."/>
            <person name="Coleman M.L."/>
            <person name="Rodrigue S."/>
            <person name="Chen F."/>
            <person name="Lapidus A."/>
            <person name="Ferriera S."/>
            <person name="Johnson J."/>
            <person name="Steglich C."/>
            <person name="Church G.M."/>
            <person name="Richardson P."/>
            <person name="Chisholm S.W."/>
        </authorList>
    </citation>
    <scope>NUCLEOTIDE SEQUENCE [LARGE SCALE GENOMIC DNA]</scope>
    <source>
        <strain evidence="1 2">MIT 9515</strain>
    </source>
</reference>
<proteinExistence type="predicted"/>
<evidence type="ECO:0000313" key="1">
    <source>
        <dbReference type="EMBL" id="ABM71597.1"/>
    </source>
</evidence>
<accession>A2BUY6</accession>
<dbReference type="EMBL" id="CP000552">
    <property type="protein sequence ID" value="ABM71597.1"/>
    <property type="molecule type" value="Genomic_DNA"/>
</dbReference>
<protein>
    <submittedName>
        <fullName evidence="1">Possible Small, acid-soluble spore proteins, a</fullName>
    </submittedName>
</protein>
<sequence length="87" mass="9835">MENIQKAEKAFNQLLLHIIGKNFLENLSTDKFDAKSIIEKSIEEIKEEYSYSLSLQAQCVPDAGRLISQAKRKLEGLEALLTLAKLL</sequence>
<gene>
    <name evidence="1" type="ordered locus">P9515_03881</name>
</gene>
<dbReference type="KEGG" id="pmc:P9515_03881"/>
<dbReference type="AlphaFoldDB" id="A2BUY6"/>
<dbReference type="GeneID" id="60200404"/>